<proteinExistence type="predicted"/>
<feature type="transmembrane region" description="Helical" evidence="1">
    <location>
        <begin position="273"/>
        <end position="295"/>
    </location>
</feature>
<evidence type="ECO:0000256" key="1">
    <source>
        <dbReference type="SAM" id="Phobius"/>
    </source>
</evidence>
<feature type="transmembrane region" description="Helical" evidence="1">
    <location>
        <begin position="159"/>
        <end position="176"/>
    </location>
</feature>
<gene>
    <name evidence="2" type="ORF">BCR15_01075</name>
</gene>
<dbReference type="EMBL" id="MBQD01000011">
    <property type="protein sequence ID" value="OCL36492.1"/>
    <property type="molecule type" value="Genomic_DNA"/>
</dbReference>
<comment type="caution">
    <text evidence="2">The sequence shown here is derived from an EMBL/GenBank/DDBJ whole genome shotgun (WGS) entry which is preliminary data.</text>
</comment>
<keyword evidence="1" id="KW-0472">Membrane</keyword>
<sequence>MSRRSGGHRTVAVDVDAPSARAQRSWPWPWYLPALVGPLAVLAAAWLLLAAAAVVGWLTSPEADAGAALRLAGQVLILAHGGPVDIAGVLVSMAPLGLTALLVFLALPVVGVAARQASEAWPHLDAEGTVLRVAGAFGGTYALAVTVLGALLGSASPRLAAGGLTVGAIAGLWGASRALAYDPTAVWPGWLRAVPRALAAATLTVLAGAAAALAVGLVLGRDAVTAIVEGLDGGPAGVTLLVVLHLLYLPNLVLAAASWILGAGVTLGDGSLLSMAGADVGLLPAIPAFGIVPPGEGSWSALWWLTVGVVAGALAGVAVAWARPRARFDETALVGGLSGVAAGLLLTVLAALGAGGLGADRLAHLGARVGELAVFAPTLLGLAGLVSGLFVGLARRPRAD</sequence>
<keyword evidence="3" id="KW-1185">Reference proteome</keyword>
<feature type="transmembrane region" description="Helical" evidence="1">
    <location>
        <begin position="301"/>
        <end position="321"/>
    </location>
</feature>
<feature type="transmembrane region" description="Helical" evidence="1">
    <location>
        <begin position="86"/>
        <end position="110"/>
    </location>
</feature>
<feature type="transmembrane region" description="Helical" evidence="1">
    <location>
        <begin position="30"/>
        <end position="58"/>
    </location>
</feature>
<feature type="transmembrane region" description="Helical" evidence="1">
    <location>
        <begin position="333"/>
        <end position="352"/>
    </location>
</feature>
<dbReference type="RefSeq" id="WP_068750787.1">
    <property type="nucleotide sequence ID" value="NZ_LR214441.1"/>
</dbReference>
<feature type="transmembrane region" description="Helical" evidence="1">
    <location>
        <begin position="130"/>
        <end position="153"/>
    </location>
</feature>
<feature type="transmembrane region" description="Helical" evidence="1">
    <location>
        <begin position="372"/>
        <end position="394"/>
    </location>
</feature>
<evidence type="ECO:0000313" key="2">
    <source>
        <dbReference type="EMBL" id="OCL36492.1"/>
    </source>
</evidence>
<protein>
    <submittedName>
        <fullName evidence="2">Uncharacterized protein</fullName>
    </submittedName>
</protein>
<keyword evidence="1" id="KW-1133">Transmembrane helix</keyword>
<name>A0A1C0AQC9_9ACTN</name>
<dbReference type="Proteomes" id="UP000093501">
    <property type="component" value="Unassembled WGS sequence"/>
</dbReference>
<dbReference type="Pfam" id="PF19877">
    <property type="entry name" value="DUF6350"/>
    <property type="match status" value="1"/>
</dbReference>
<keyword evidence="1" id="KW-0812">Transmembrane</keyword>
<reference evidence="3" key="1">
    <citation type="submission" date="2016-07" db="EMBL/GenBank/DDBJ databases">
        <authorList>
            <person name="Florea S."/>
            <person name="Webb J.S."/>
            <person name="Jaromczyk J."/>
            <person name="Schardl C.L."/>
        </authorList>
    </citation>
    <scope>NUCLEOTIDE SEQUENCE [LARGE SCALE GENOMIC DNA]</scope>
    <source>
        <strain evidence="3">IPBSL-7</strain>
    </source>
</reference>
<evidence type="ECO:0000313" key="3">
    <source>
        <dbReference type="Proteomes" id="UP000093501"/>
    </source>
</evidence>
<accession>A0A1C0AQC9</accession>
<feature type="transmembrane region" description="Helical" evidence="1">
    <location>
        <begin position="197"/>
        <end position="219"/>
    </location>
</feature>
<dbReference type="InterPro" id="IPR045931">
    <property type="entry name" value="DUF6350"/>
</dbReference>
<feature type="transmembrane region" description="Helical" evidence="1">
    <location>
        <begin position="239"/>
        <end position="261"/>
    </location>
</feature>
<dbReference type="AlphaFoldDB" id="A0A1C0AQC9"/>
<organism evidence="2 3">
    <name type="scientific">Tessaracoccus lapidicaptus</name>
    <dbReference type="NCBI Taxonomy" id="1427523"/>
    <lineage>
        <taxon>Bacteria</taxon>
        <taxon>Bacillati</taxon>
        <taxon>Actinomycetota</taxon>
        <taxon>Actinomycetes</taxon>
        <taxon>Propionibacteriales</taxon>
        <taxon>Propionibacteriaceae</taxon>
        <taxon>Tessaracoccus</taxon>
    </lineage>
</organism>